<dbReference type="InterPro" id="IPR043128">
    <property type="entry name" value="Rev_trsase/Diguanyl_cyclase"/>
</dbReference>
<feature type="compositionally biased region" description="Basic and acidic residues" evidence="10">
    <location>
        <begin position="4340"/>
        <end position="4350"/>
    </location>
</feature>
<feature type="domain" description="Reverse transcriptase" evidence="12">
    <location>
        <begin position="2767"/>
        <end position="2946"/>
    </location>
</feature>
<evidence type="ECO:0000256" key="1">
    <source>
        <dbReference type="ARBA" id="ARBA00012493"/>
    </source>
</evidence>
<feature type="domain" description="Integrase catalytic" evidence="13">
    <location>
        <begin position="3262"/>
        <end position="3422"/>
    </location>
</feature>
<evidence type="ECO:0000256" key="4">
    <source>
        <dbReference type="ARBA" id="ARBA00022695"/>
    </source>
</evidence>
<feature type="domain" description="Integrase catalytic" evidence="13">
    <location>
        <begin position="1562"/>
        <end position="1722"/>
    </location>
</feature>
<keyword evidence="5" id="KW-0540">Nuclease</keyword>
<dbReference type="GO" id="GO:0003676">
    <property type="term" value="F:nucleic acid binding"/>
    <property type="evidence" value="ECO:0007669"/>
    <property type="project" value="InterPro"/>
</dbReference>
<sequence>MKQTVSSTVSSKASTGPSNVTCFKCGTQGHKSFECKNTKVMITMENGDIETLSEGEYEALVQAAVANEEDYDEESGEDPLLCTHDPSPSLVVTRVLTTQPQAMEDQRCNIFQTRAGIGGKSIKVIIDGGSCHNLASTELCEKLNLTLRKHPHPYHVQWLSDKGNVKIQHTVTVNFKIGPYEDTVECDVVPMTVCHMLLGRPWQFDKKAIHDGFSNAYTFKVKDKKFELRPMTPSQIIADNAKALARAQHHTHHSEMRGDGATHQRESERHHPHMSERKSVLLTTKSEWREVKDNPSTTIHYVLICKGLSAETNDLTNIPSSLLSLLKEFQDVFPDELPHGLPPLRGIEHRIDLIPGAPLPNRAAYRTNPEDTKEIQRQIQDLLAKGYQEETSIARGEEQLDMKTDDKMAVKLDMELDMKISHGRAREEREACARGEEEVQAGPEPDFQFSSKKPDDTPVTWREYEALRDHLTRELRVTTETFDTEIQGVNLKVDEATTAINTVQTSMTTLQASMNTLTQAVHDIRTMVQQQPQHPFDEDGSVNGDNADAAAAQGMGRGVGRGLPRGVNRGFVEIGARRVPLQQDDGLGKPKFSIPRFEGGTDVEEYLTWELKIERLWRLHPDYTEDKKIKLASSEFDGYALRWWDALVQNREEDGELPIVTWRTMKAAMRARFVPTNYLRSVFDKLTQLKQGVLTVDAYYMEMEMLMQRARVRESLEMTMQRFLNGLKFNIKGIVRHHKYATMNELLHHAREAESQLAEEAQQRGRATGAGRYTPRPPPSTAPSTRPTDVPSSSSKPVSNVSHTKKPVPAASGTGSSMSTARNRDMVCHTCGGKGHFKKDCPNRKVMIINEDNEYETGDDADPDGPEDDDYDSDSFDAYPSEAQTIVVSQRVLNVQPSASTQRCNLFQTKALVGPDKACKVIIDGGSCRNLASKELCAKLKLKYLPHPHPYYIQWLSNNGEMKVSHMVRVDFEIGPYKDSIDFDVVPMTEFGDVFPEEVPAGLPPLRGIEHQIDLIPGASLPNRAPYRTNPEETKEIQKQVQALLDKGYIRISLSPCAVPVILVPKKDGTWRMCVDCRAINNITIRYRHPIPRLEDMLDELSGAAVFSKIDLRSGYHQIRMKEGDEWKTAFKTKFGLYEWLVMPFGLTNAPSTFMRLMNHVLREFIGKFVVVYFDDILIYSRNESDHTIHIRHVLQVLRDNKLYGNLEKCTFCKDKVIFLGYVVSQHGVEVDESKIEAIQNWPTPMNVSQVRSFHGLAGFYRRFVPNFSTIAAPLNDLTKKGVVFEWGAAQDHAFDELKRLLTSAPLLALPDFNKQFEIECDASGIGIGGVLMQEGRPIAYFSEKLSGAKLNYPIYDKELYALIRVLEVWQHYLWPKEFIIHSDHEALKYLKAQSTLHKRLAKWVEFIESFPYIIKHKKGKDNIVADALSRKNMLLTQLDVKIPGLEILCDLYATDHDFAEPYRLCALGKAWEKYHIHDGFLFRANKLCVPESSVRLLLLQESHAGGLMGHFGREKTLLMLADHFYWPKMRRDVDRYVKRCITCNKSKSKLKPHGLYTPLPAPTTPWEDISMDFVLGLPRTKRGHDSIFVVVDRFSKMSHFIACHKSDDASHIANLFFREIVRLHGVPKTIVSDRDVKFMSYFWKTLWRKLGTKLLFSTTCHPQTDGQTEVVNRTLSQLLRSMIKKNLKEWEECLPHVEFAYNRAVHSTTELCPFEVVYGFKPITPLDLLPLPIHERVNMEASKRADFVKKIHVKTKELIEKKGKSNAARKNMKRKEMLFKPGDLVWVHFRKDRFPQLRKSKLKPRGAGPYKVLAKINDNAYSIDLPEDEFGVSNSFNVADLTPYDGEDLGASGSTPFEGGGDDEDIPTSLLPPSSPIEDEPAVKLKSNEVRIGPITRARAKLLKQQVNLFLNDTLIDENFILPKSYYLCIIRYQEETSIARGEEQLDMKTDDKMAVKLDMELDMKISHGRAREEREACARGEEETQRMCMDCRPINAITVRYRHPIPRLDDMLDELSGATIFSKIDLRSGYHQIRMAIGDEWKTAFKTKLGLYEWLVMPFGLSNAPSTFMRLMNHILRPLIGKSVVVYFDDILIYSKNLEDHVQHVREVLCILRHEKLFANLPKCHFAQNKLVFLGFVVSANGIEVDSSKVEAIHNWPTPTNVGQVRSFHGLAGFYRRFVKDFSTIACPLNELTKKNVPFVWGKAQQKAFDELKKRLTEAPLLALPDFSKTFEIECDASGLGIGGVLMQNGKPVAYYSEKLDGARLNYPIYDKELYALVRVLEVWQHYLWPKEFVIHSDHESLKYLKSQHNLNKRHAKWVEFIESFPYVIKYKKGKENVVADALSRKITLLLTRLEFHILGLEEIKELYPSDAFFGPIFAKCSVDHGFDDFYLHDGYLFKANKICIPESSLRKLLLQESHGGGLMGHFGREKTYAMLSTHYYWPRMYRDVERLCRRCTTCLQAKSTSNPYGLYMPLPIPYAPWSDISMDFVLGLPRTKHGHDSIFVVVDRFSKMAHFIPCHKSDDASHIASLFFREVVRLHGIPASIVSDRDVKFMSYLWKSLMAKFGVKLLFSSSSHPQTDGQTEVVNRSLSTLLRTLVKTNLKSWEDCLPHAEFAYNRAKHSTTARSPFMVVYGFEPPTVLKRINNNAYVIDIPTSKYLVSNTFNISDLSPYHGDEEEQESRTTLSQGGEMMRGGLRTPPHQDRQVPQDFQDVFPDELPHGLPPLRGIEHRIDLIPGAPLPNRAAYRTNPEDTKEIQRQIQDLLAKGYVRESLSPCAVPVILVPKPDETQRMCMDCRPINAITVRYRHPIPRLDDMLDELSGATIFSKIDLRSGYHQIRMAIGDEWKTAFKTKLGLYEWLVMPFGLSNAPSTFMRLMNHILRPLIGKSVVVYFDDILIYSKNLEDHVQHVREVLCILRHEKLYANLPKCTFAQNKLVFLGFVVSANGIEVDSSKVEAIHNWPTPTNVGQVRSFHGLAGFYRRFVKDFSTIACPLNELTKKNVPFVWGKAQQKAFDELKKRLTEAPLLALPDFAKTFEIECDASGLGIGGVLMQNGKPVAYYSEKLDGARLNYPIYDKELYALVRVLEVWQHYLWPKEFIIHSDHESLKYLKSQHTLNKRHAKWVEFIESFPYVIKYKKGKDNVVADALSRKLTLLLTRLDFHCSIEKGIDDFYLHQGFLFKGNKLCVPMSSLRLLLLQESHGGGLMGHFGRDKTLSMLSTHYYWPRMKRDVERLCNRCTTCLQAKSTSNSYGLYTPLPIPYAPWSDISMDFVLGLPRTKYGHDSIFVVVDRFSKMAHFIPCSRTDDASHIASLFFREIVRLHGVPRSIVSDRDVKFMSYLWKTLMAKFNVKLLFSSSSHPQTDGQTEVVNRSLSTLLRVLVKKNLKAWEDCIPHAEFAYNRAKHSTTMRSPFMVVYGFEPPTAIDLLPLPLHEQVNMDIDKRAQYMKKLHEDTRATIEQQVLRQATRLNLKKKARIFNEGDLVWIHLRKDRFPQERNSKLKPRGDGPFKVLKRINDNAYVVDIPTSKYLVSNTFNVSDLSPYHGDEENIESRTTLSQGGGDDAAPPKVDTTSRPTSPPRGPMTRARAQALRQEEFQDVFPDELPHGLPPLRGIEHRIDLIPGAPLPNRAAYRTNPEDTKEIQRQIQDLLAKGYVRESLSPCAVPVILVPKPDETQRMCMDCRPINAITVRYRHPIPRLDDMLDELSGATIFSKIDLRSGYHQIRMAIGDEWKTAFKTKLGLYEWLVMPFGLSNAPSTFMRLMNHILRPLIGKSVVVYFDDILIYSKNLEDHVQHVREVLCILRHEKLFANLPKCHFAQNKLVFLGFVVSANGIEVDSSKVEAIHNWPTPTNVGQVRSFHGLAGFYRRFNVPFVWGKAQQKAFDELKKRLTEAPLLALPDFTKTFEIECDASGLGIGGVLMQNGKPVAYYSEKLDGARLNYPIYDKELYALVRVLEVWQHYLWPKEFVIHSDHESLKYLKSQHNLNKRHAKWVEFIESFPYVIKYKKGKENVVADALSRKITLLLTRLEFHCSVDRGFDDFYLHDGYLFKANKICIPESSLRKLLLQESHGGGLMGHFGRDKTLSMLSTHYYWPRMKRDVERLCNRCTTCLQAKEVVRLHGIPASIVSDRDVKFMSYLWKSLMAKFGVKLLFSSSSHPQTDGQTEVVNRSLSTLLRTLVKKNLKSWEDCLPHAEFAYNRAKHSTTLRSPFMIVYGFEPPTALDILPLPLHQRINMDFDERTTAMKKLHEETRATIQDHVLRQATRINAKKKERVFEEGDLVWVHLRKERFPQERNSKLKPRGDGPFKVLKRINNNAYVIDIPTSKYLVSNTFNVSDLSPHHGDEEGQESRTTLSQGGEMM</sequence>
<dbReference type="InterPro" id="IPR005162">
    <property type="entry name" value="Retrotrans_gag_dom"/>
</dbReference>
<dbReference type="Gene3D" id="3.10.20.370">
    <property type="match status" value="4"/>
</dbReference>
<keyword evidence="4" id="KW-0548">Nucleotidyltransferase</keyword>
<dbReference type="InterPro" id="IPR056924">
    <property type="entry name" value="SH3_Tf2-1"/>
</dbReference>
<dbReference type="FunFam" id="3.10.10.10:FF:000007">
    <property type="entry name" value="Retrovirus-related Pol polyprotein from transposon 17.6-like Protein"/>
    <property type="match status" value="1"/>
</dbReference>
<feature type="domain" description="CCHC-type" evidence="11">
    <location>
        <begin position="22"/>
        <end position="37"/>
    </location>
</feature>
<keyword evidence="15" id="KW-1185">Reference proteome</keyword>
<dbReference type="Pfam" id="PF00078">
    <property type="entry name" value="RVT_1"/>
    <property type="match status" value="4"/>
</dbReference>
<evidence type="ECO:0000256" key="2">
    <source>
        <dbReference type="ARBA" id="ARBA00022670"/>
    </source>
</evidence>
<organism evidence="14 15">
    <name type="scientific">Lolium multiflorum</name>
    <name type="common">Italian ryegrass</name>
    <name type="synonym">Lolium perenne subsp. multiflorum</name>
    <dbReference type="NCBI Taxonomy" id="4521"/>
    <lineage>
        <taxon>Eukaryota</taxon>
        <taxon>Viridiplantae</taxon>
        <taxon>Streptophyta</taxon>
        <taxon>Embryophyta</taxon>
        <taxon>Tracheophyta</taxon>
        <taxon>Spermatophyta</taxon>
        <taxon>Magnoliopsida</taxon>
        <taxon>Liliopsida</taxon>
        <taxon>Poales</taxon>
        <taxon>Poaceae</taxon>
        <taxon>BOP clade</taxon>
        <taxon>Pooideae</taxon>
        <taxon>Poodae</taxon>
        <taxon>Poeae</taxon>
        <taxon>Poeae Chloroplast Group 2 (Poeae type)</taxon>
        <taxon>Loliodinae</taxon>
        <taxon>Loliinae</taxon>
        <taxon>Lolium</taxon>
    </lineage>
</organism>
<feature type="region of interest" description="Disordered" evidence="10">
    <location>
        <begin position="853"/>
        <end position="873"/>
    </location>
</feature>
<feature type="region of interest" description="Disordered" evidence="10">
    <location>
        <begin position="3555"/>
        <end position="3588"/>
    </location>
</feature>
<feature type="domain" description="CCHC-type" evidence="11">
    <location>
        <begin position="828"/>
        <end position="843"/>
    </location>
</feature>
<dbReference type="FunFam" id="3.30.420.10:FF:000032">
    <property type="entry name" value="Retrovirus-related Pol polyprotein from transposon 297-like Protein"/>
    <property type="match status" value="3"/>
</dbReference>
<evidence type="ECO:0000259" key="13">
    <source>
        <dbReference type="PROSITE" id="PS50994"/>
    </source>
</evidence>
<dbReference type="FunFam" id="1.10.340.70:FF:000001">
    <property type="entry name" value="Retrovirus-related Pol polyprotein from transposon gypsy-like Protein"/>
    <property type="match status" value="4"/>
</dbReference>
<feature type="domain" description="Reverse transcriptase" evidence="12">
    <location>
        <begin position="1045"/>
        <end position="1224"/>
    </location>
</feature>
<feature type="region of interest" description="Disordered" evidence="10">
    <location>
        <begin position="243"/>
        <end position="277"/>
    </location>
</feature>
<dbReference type="PROSITE" id="PS50878">
    <property type="entry name" value="RT_POL"/>
    <property type="match status" value="3"/>
</dbReference>
<dbReference type="EC" id="2.7.7.49" evidence="1"/>
<accession>A0AAD8VDB3</accession>
<protein>
    <recommendedName>
        <fullName evidence="1">RNA-directed DNA polymerase</fullName>
        <ecNumber evidence="1">2.7.7.49</ecNumber>
    </recommendedName>
</protein>
<dbReference type="Pfam" id="PF17921">
    <property type="entry name" value="Integrase_H2C2"/>
    <property type="match status" value="4"/>
</dbReference>
<dbReference type="InterPro" id="IPR043502">
    <property type="entry name" value="DNA/RNA_pol_sf"/>
</dbReference>
<dbReference type="GO" id="GO:0008233">
    <property type="term" value="F:peptidase activity"/>
    <property type="evidence" value="ECO:0007669"/>
    <property type="project" value="UniProtKB-KW"/>
</dbReference>
<dbReference type="Gene3D" id="4.10.60.10">
    <property type="entry name" value="Zinc finger, CCHC-type"/>
    <property type="match status" value="1"/>
</dbReference>
<dbReference type="Gene3D" id="3.30.70.270">
    <property type="match status" value="10"/>
</dbReference>
<dbReference type="InterPro" id="IPR041373">
    <property type="entry name" value="RT_RNaseH"/>
</dbReference>
<keyword evidence="9" id="KW-0862">Zinc</keyword>
<keyword evidence="9" id="KW-0479">Metal-binding</keyword>
<dbReference type="SUPFAM" id="SSF57756">
    <property type="entry name" value="Retrovirus zinc finger-like domains"/>
    <property type="match status" value="1"/>
</dbReference>
<feature type="compositionally biased region" description="Low complexity" evidence="10">
    <location>
        <begin position="782"/>
        <end position="802"/>
    </location>
</feature>
<evidence type="ECO:0000256" key="3">
    <source>
        <dbReference type="ARBA" id="ARBA00022679"/>
    </source>
</evidence>
<dbReference type="FunFam" id="3.30.70.270:FF:000020">
    <property type="entry name" value="Transposon Tf2-6 polyprotein-like Protein"/>
    <property type="match status" value="3"/>
</dbReference>
<feature type="compositionally biased region" description="Low complexity" evidence="10">
    <location>
        <begin position="810"/>
        <end position="821"/>
    </location>
</feature>
<dbReference type="GO" id="GO:0006508">
    <property type="term" value="P:proteolysis"/>
    <property type="evidence" value="ECO:0007669"/>
    <property type="project" value="UniProtKB-KW"/>
</dbReference>
<dbReference type="Gene3D" id="1.10.340.70">
    <property type="match status" value="3"/>
</dbReference>
<evidence type="ECO:0000256" key="9">
    <source>
        <dbReference type="PROSITE-ProRule" id="PRU00047"/>
    </source>
</evidence>
<dbReference type="PROSITE" id="PS50158">
    <property type="entry name" value="ZF_CCHC"/>
    <property type="match status" value="2"/>
</dbReference>
<keyword evidence="6" id="KW-0255">Endonuclease</keyword>
<dbReference type="GO" id="GO:0008270">
    <property type="term" value="F:zinc ion binding"/>
    <property type="evidence" value="ECO:0007669"/>
    <property type="project" value="UniProtKB-KW"/>
</dbReference>
<dbReference type="Pfam" id="PF24626">
    <property type="entry name" value="SH3_Tf2-1"/>
    <property type="match status" value="3"/>
</dbReference>
<dbReference type="Gene3D" id="3.10.10.10">
    <property type="entry name" value="HIV Type 1 Reverse Transcriptase, subunit A, domain 1"/>
    <property type="match status" value="4"/>
</dbReference>
<comment type="caution">
    <text evidence="14">The sequence shown here is derived from an EMBL/GenBank/DDBJ whole genome shotgun (WGS) entry which is preliminary data.</text>
</comment>
<dbReference type="InterPro" id="IPR012337">
    <property type="entry name" value="RNaseH-like_sf"/>
</dbReference>
<dbReference type="Gene3D" id="3.30.420.10">
    <property type="entry name" value="Ribonuclease H-like superfamily/Ribonuclease H"/>
    <property type="match status" value="4"/>
</dbReference>
<feature type="region of interest" description="Disordered" evidence="10">
    <location>
        <begin position="753"/>
        <end position="821"/>
    </location>
</feature>
<evidence type="ECO:0000259" key="12">
    <source>
        <dbReference type="PROSITE" id="PS50878"/>
    </source>
</evidence>
<dbReference type="GO" id="GO:0004519">
    <property type="term" value="F:endonuclease activity"/>
    <property type="evidence" value="ECO:0007669"/>
    <property type="project" value="UniProtKB-KW"/>
</dbReference>
<dbReference type="PROSITE" id="PS50994">
    <property type="entry name" value="INTEGRASE"/>
    <property type="match status" value="4"/>
</dbReference>
<feature type="region of interest" description="Disordered" evidence="10">
    <location>
        <begin position="4339"/>
        <end position="4362"/>
    </location>
</feature>
<dbReference type="SUPFAM" id="SSF53098">
    <property type="entry name" value="Ribonuclease H-like"/>
    <property type="match status" value="4"/>
</dbReference>
<dbReference type="InterPro" id="IPR001584">
    <property type="entry name" value="Integrase_cat-core"/>
</dbReference>
<feature type="region of interest" description="Disordered" evidence="10">
    <location>
        <begin position="1850"/>
        <end position="1884"/>
    </location>
</feature>
<evidence type="ECO:0000256" key="5">
    <source>
        <dbReference type="ARBA" id="ARBA00022722"/>
    </source>
</evidence>
<dbReference type="InterPro" id="IPR000477">
    <property type="entry name" value="RT_dom"/>
</dbReference>
<dbReference type="GO" id="GO:0003964">
    <property type="term" value="F:RNA-directed DNA polymerase activity"/>
    <property type="evidence" value="ECO:0007669"/>
    <property type="project" value="UniProtKB-KW"/>
</dbReference>
<dbReference type="Proteomes" id="UP001231189">
    <property type="component" value="Unassembled WGS sequence"/>
</dbReference>
<reference evidence="14" key="1">
    <citation type="submission" date="2023-07" db="EMBL/GenBank/DDBJ databases">
        <title>A chromosome-level genome assembly of Lolium multiflorum.</title>
        <authorList>
            <person name="Chen Y."/>
            <person name="Copetti D."/>
            <person name="Kolliker R."/>
            <person name="Studer B."/>
        </authorList>
    </citation>
    <scope>NUCLEOTIDE SEQUENCE</scope>
    <source>
        <strain evidence="14">02402/16</strain>
        <tissue evidence="14">Leaf</tissue>
    </source>
</reference>
<evidence type="ECO:0000256" key="10">
    <source>
        <dbReference type="SAM" id="MobiDB-lite"/>
    </source>
</evidence>
<evidence type="ECO:0000259" key="11">
    <source>
        <dbReference type="PROSITE" id="PS50158"/>
    </source>
</evidence>
<feature type="domain" description="Integrase catalytic" evidence="13">
    <location>
        <begin position="2479"/>
        <end position="2639"/>
    </location>
</feature>
<dbReference type="PANTHER" id="PTHR35046:SF9">
    <property type="entry name" value="RNA-DIRECTED DNA POLYMERASE"/>
    <property type="match status" value="1"/>
</dbReference>
<dbReference type="CDD" id="cd01647">
    <property type="entry name" value="RT_LTR"/>
    <property type="match status" value="4"/>
</dbReference>
<dbReference type="PANTHER" id="PTHR35046">
    <property type="entry name" value="ZINC KNUCKLE (CCHC-TYPE) FAMILY PROTEIN"/>
    <property type="match status" value="1"/>
</dbReference>
<dbReference type="InterPro" id="IPR036397">
    <property type="entry name" value="RNaseH_sf"/>
</dbReference>
<keyword evidence="9" id="KW-0863">Zinc-finger</keyword>
<evidence type="ECO:0000256" key="7">
    <source>
        <dbReference type="ARBA" id="ARBA00022801"/>
    </source>
</evidence>
<dbReference type="InterPro" id="IPR021109">
    <property type="entry name" value="Peptidase_aspartic_dom_sf"/>
</dbReference>
<dbReference type="Pfam" id="PF17917">
    <property type="entry name" value="RT_RNaseH"/>
    <property type="match status" value="4"/>
</dbReference>
<dbReference type="InterPro" id="IPR041588">
    <property type="entry name" value="Integrase_H2C2"/>
</dbReference>
<dbReference type="InterPro" id="IPR036875">
    <property type="entry name" value="Znf_CCHC_sf"/>
</dbReference>
<keyword evidence="3" id="KW-0808">Transferase</keyword>
<keyword evidence="2" id="KW-0645">Protease</keyword>
<evidence type="ECO:0000256" key="8">
    <source>
        <dbReference type="ARBA" id="ARBA00022918"/>
    </source>
</evidence>
<keyword evidence="7" id="KW-0378">Hydrolase</keyword>
<dbReference type="CDD" id="cd09274">
    <property type="entry name" value="RNase_HI_RT_Ty3"/>
    <property type="match status" value="4"/>
</dbReference>
<feature type="region of interest" description="Disordered" evidence="10">
    <location>
        <begin position="436"/>
        <end position="457"/>
    </location>
</feature>
<dbReference type="GO" id="GO:0015074">
    <property type="term" value="P:DNA integration"/>
    <property type="evidence" value="ECO:0007669"/>
    <property type="project" value="InterPro"/>
</dbReference>
<dbReference type="InterPro" id="IPR001878">
    <property type="entry name" value="Znf_CCHC"/>
</dbReference>
<name>A0AAD8VDB3_LOLMU</name>
<dbReference type="SUPFAM" id="SSF56672">
    <property type="entry name" value="DNA/RNA polymerases"/>
    <property type="match status" value="5"/>
</dbReference>
<gene>
    <name evidence="14" type="ORF">QYE76_017117</name>
</gene>
<evidence type="ECO:0000256" key="6">
    <source>
        <dbReference type="ARBA" id="ARBA00022759"/>
    </source>
</evidence>
<evidence type="ECO:0000313" key="15">
    <source>
        <dbReference type="Proteomes" id="UP001231189"/>
    </source>
</evidence>
<feature type="compositionally biased region" description="Polar residues" evidence="10">
    <location>
        <begin position="4351"/>
        <end position="4362"/>
    </location>
</feature>
<feature type="compositionally biased region" description="Basic and acidic residues" evidence="10">
    <location>
        <begin position="253"/>
        <end position="277"/>
    </location>
</feature>
<feature type="domain" description="Integrase catalytic" evidence="13">
    <location>
        <begin position="4116"/>
        <end position="4219"/>
    </location>
</feature>
<dbReference type="CDD" id="cd00303">
    <property type="entry name" value="retropepsin_like"/>
    <property type="match status" value="2"/>
</dbReference>
<proteinExistence type="predicted"/>
<feature type="domain" description="Reverse transcriptase" evidence="12">
    <location>
        <begin position="3652"/>
        <end position="3831"/>
    </location>
</feature>
<feature type="region of interest" description="Disordered" evidence="10">
    <location>
        <begin position="2673"/>
        <end position="2696"/>
    </location>
</feature>
<dbReference type="Pfam" id="PF03732">
    <property type="entry name" value="Retrotrans_gag"/>
    <property type="match status" value="1"/>
</dbReference>
<dbReference type="Pfam" id="PF00098">
    <property type="entry name" value="zf-CCHC"/>
    <property type="match status" value="1"/>
</dbReference>
<dbReference type="SMART" id="SM00343">
    <property type="entry name" value="ZnF_C2HC"/>
    <property type="match status" value="2"/>
</dbReference>
<dbReference type="Gene3D" id="2.40.70.10">
    <property type="entry name" value="Acid Proteases"/>
    <property type="match status" value="2"/>
</dbReference>
<evidence type="ECO:0000313" key="14">
    <source>
        <dbReference type="EMBL" id="KAK1602074.1"/>
    </source>
</evidence>
<keyword evidence="8" id="KW-0695">RNA-directed DNA polymerase</keyword>
<dbReference type="EMBL" id="JAUUTY010000313">
    <property type="protein sequence ID" value="KAK1602074.1"/>
    <property type="molecule type" value="Genomic_DNA"/>
</dbReference>